<accession>A0A1Y2HPL1</accession>
<evidence type="ECO:0000313" key="1">
    <source>
        <dbReference type="EMBL" id="ORZ36545.1"/>
    </source>
</evidence>
<dbReference type="EMBL" id="MCFL01000016">
    <property type="protein sequence ID" value="ORZ36545.1"/>
    <property type="molecule type" value="Genomic_DNA"/>
</dbReference>
<dbReference type="AlphaFoldDB" id="A0A1Y2HPL1"/>
<dbReference type="Proteomes" id="UP000193411">
    <property type="component" value="Unassembled WGS sequence"/>
</dbReference>
<protein>
    <submittedName>
        <fullName evidence="1">Uncharacterized protein</fullName>
    </submittedName>
</protein>
<gene>
    <name evidence="1" type="ORF">BCR44DRAFT_240760</name>
</gene>
<proteinExistence type="predicted"/>
<comment type="caution">
    <text evidence="1">The sequence shown here is derived from an EMBL/GenBank/DDBJ whole genome shotgun (WGS) entry which is preliminary data.</text>
</comment>
<evidence type="ECO:0000313" key="2">
    <source>
        <dbReference type="Proteomes" id="UP000193411"/>
    </source>
</evidence>
<name>A0A1Y2HPL1_9FUNG</name>
<reference evidence="1 2" key="1">
    <citation type="submission" date="2016-07" db="EMBL/GenBank/DDBJ databases">
        <title>Pervasive Adenine N6-methylation of Active Genes in Fungi.</title>
        <authorList>
            <consortium name="DOE Joint Genome Institute"/>
            <person name="Mondo S.J."/>
            <person name="Dannebaum R.O."/>
            <person name="Kuo R.C."/>
            <person name="Labutti K."/>
            <person name="Haridas S."/>
            <person name="Kuo A."/>
            <person name="Salamov A."/>
            <person name="Ahrendt S.R."/>
            <person name="Lipzen A."/>
            <person name="Sullivan W."/>
            <person name="Andreopoulos W.B."/>
            <person name="Clum A."/>
            <person name="Lindquist E."/>
            <person name="Daum C."/>
            <person name="Ramamoorthy G.K."/>
            <person name="Gryganskyi A."/>
            <person name="Culley D."/>
            <person name="Magnuson J.K."/>
            <person name="James T.Y."/>
            <person name="O'Malley M.A."/>
            <person name="Stajich J.E."/>
            <person name="Spatafora J.W."/>
            <person name="Visel A."/>
            <person name="Grigoriev I.V."/>
        </authorList>
    </citation>
    <scope>NUCLEOTIDE SEQUENCE [LARGE SCALE GENOMIC DNA]</scope>
    <source>
        <strain evidence="1 2">PL171</strain>
    </source>
</reference>
<organism evidence="1 2">
    <name type="scientific">Catenaria anguillulae PL171</name>
    <dbReference type="NCBI Taxonomy" id="765915"/>
    <lineage>
        <taxon>Eukaryota</taxon>
        <taxon>Fungi</taxon>
        <taxon>Fungi incertae sedis</taxon>
        <taxon>Blastocladiomycota</taxon>
        <taxon>Blastocladiomycetes</taxon>
        <taxon>Blastocladiales</taxon>
        <taxon>Catenariaceae</taxon>
        <taxon>Catenaria</taxon>
    </lineage>
</organism>
<sequence length="113" mass="12513">MPGDLSWRNLAAWCYVLAPGETSWRQSCIDITGWPEGCPTHCPDSTGLASADNVVVPTSFAPVSRMFGVHQYPRPLRHECAGNSRACSVSTKVRRHPFVSDVNIALRMPFRRA</sequence>
<keyword evidence="2" id="KW-1185">Reference proteome</keyword>